<feature type="compositionally biased region" description="Low complexity" evidence="1">
    <location>
        <begin position="59"/>
        <end position="72"/>
    </location>
</feature>
<dbReference type="PROSITE" id="PS50943">
    <property type="entry name" value="HTH_CROC1"/>
    <property type="match status" value="1"/>
</dbReference>
<keyword evidence="4" id="KW-1185">Reference proteome</keyword>
<sequence length="555" mass="60926">MSRKCQACQQPLVSETKPGRPARYCSASCRQSAYRKRRSNSHRQPPNTPARPAAGDEFPASGAPASPAPTAGDEILSTLAGDVAEGARQLLRTVNSVEPEEALLQALQTKTCLDSLIAGLVARERHTGATWTRISGMMEINVDTARHRYSEARILRSLRHHVHLKAGQSLSSLFGSPADDPLEPPLPRHATASPAYNRLAPVLSMLVRNSRKTQQQVSHQAGCSPSYLSRILTGERIPMWPLAERLAQVCEADPAVLRDLWEAEKLRDKRPAPPPAADTPLEELPAGKRQVLGTTRLMTALHTQHVRAGQPSDVDIAVASQWRLTPGKVRTLLEGNAFPAWNDLEALLHVLGGHVEHFRRLWETTVDVEECPSPTPGRRDPVLAPLSPSRLLTAVPTLPPPANGTPSPPPVDPRTLGWHLAIGRPAPAEEELLQTLDRADEQLGRLRKVMEPAADRLKGSLTRLVRTHEQVTWVTSRVKERALHAEDGTELLEEARADLAHLSTAVTKHNALRTRAEFTTFQTLSTTCLSNLSTARSLAHRLLPSQNRARHCTRT</sequence>
<dbReference type="SUPFAM" id="SSF47413">
    <property type="entry name" value="lambda repressor-like DNA-binding domains"/>
    <property type="match status" value="1"/>
</dbReference>
<name>A0A5N5W183_STRMB</name>
<dbReference type="InterPro" id="IPR001387">
    <property type="entry name" value="Cro/C1-type_HTH"/>
</dbReference>
<protein>
    <submittedName>
        <fullName evidence="3">Helix-turn-helix domain-containing protein</fullName>
    </submittedName>
</protein>
<evidence type="ECO:0000259" key="2">
    <source>
        <dbReference type="PROSITE" id="PS50943"/>
    </source>
</evidence>
<gene>
    <name evidence="3" type="ORF">FRZ00_27060</name>
</gene>
<feature type="region of interest" description="Disordered" evidence="1">
    <location>
        <begin position="266"/>
        <end position="286"/>
    </location>
</feature>
<dbReference type="InterPro" id="IPR010982">
    <property type="entry name" value="Lambda_DNA-bd_dom_sf"/>
</dbReference>
<dbReference type="SMART" id="SM00530">
    <property type="entry name" value="HTH_XRE"/>
    <property type="match status" value="1"/>
</dbReference>
<organism evidence="3 4">
    <name type="scientific">Streptomyces mobaraensis</name>
    <name type="common">Streptoverticillium mobaraense</name>
    <dbReference type="NCBI Taxonomy" id="35621"/>
    <lineage>
        <taxon>Bacteria</taxon>
        <taxon>Bacillati</taxon>
        <taxon>Actinomycetota</taxon>
        <taxon>Actinomycetes</taxon>
        <taxon>Kitasatosporales</taxon>
        <taxon>Streptomycetaceae</taxon>
        <taxon>Streptomyces</taxon>
    </lineage>
</organism>
<dbReference type="Gene3D" id="1.10.260.40">
    <property type="entry name" value="lambda repressor-like DNA-binding domains"/>
    <property type="match status" value="1"/>
</dbReference>
<dbReference type="CDD" id="cd00093">
    <property type="entry name" value="HTH_XRE"/>
    <property type="match status" value="1"/>
</dbReference>
<dbReference type="GO" id="GO:0003677">
    <property type="term" value="F:DNA binding"/>
    <property type="evidence" value="ECO:0007669"/>
    <property type="project" value="InterPro"/>
</dbReference>
<dbReference type="OrthoDB" id="3829505at2"/>
<dbReference type="Pfam" id="PF13560">
    <property type="entry name" value="HTH_31"/>
    <property type="match status" value="1"/>
</dbReference>
<comment type="caution">
    <text evidence="3">The sequence shown here is derived from an EMBL/GenBank/DDBJ whole genome shotgun (WGS) entry which is preliminary data.</text>
</comment>
<evidence type="ECO:0000256" key="1">
    <source>
        <dbReference type="SAM" id="MobiDB-lite"/>
    </source>
</evidence>
<feature type="region of interest" description="Disordered" evidence="1">
    <location>
        <begin position="1"/>
        <end position="72"/>
    </location>
</feature>
<evidence type="ECO:0000313" key="4">
    <source>
        <dbReference type="Proteomes" id="UP000327000"/>
    </source>
</evidence>
<accession>A0A5N5W183</accession>
<feature type="domain" description="HTH cro/C1-type" evidence="2">
    <location>
        <begin position="213"/>
        <end position="257"/>
    </location>
</feature>
<reference evidence="3 4" key="1">
    <citation type="journal article" date="2019" name="Microb. Cell Fact.">
        <title>Exploring novel herbicidin analogues by transcriptional regulator overexpression and MS/MS molecular networking.</title>
        <authorList>
            <person name="Shi Y."/>
            <person name="Gu R."/>
            <person name="Li Y."/>
            <person name="Wang X."/>
            <person name="Ren W."/>
            <person name="Li X."/>
            <person name="Wang L."/>
            <person name="Xie Y."/>
            <person name="Hong B."/>
        </authorList>
    </citation>
    <scope>NUCLEOTIDE SEQUENCE [LARGE SCALE GENOMIC DNA]</scope>
    <source>
        <strain evidence="3 4">US-43</strain>
    </source>
</reference>
<proteinExistence type="predicted"/>
<dbReference type="Proteomes" id="UP000327000">
    <property type="component" value="Unassembled WGS sequence"/>
</dbReference>
<dbReference type="EMBL" id="VOKX01000107">
    <property type="protein sequence ID" value="KAB7835550.1"/>
    <property type="molecule type" value="Genomic_DNA"/>
</dbReference>
<dbReference type="AlphaFoldDB" id="A0A5N5W183"/>
<evidence type="ECO:0000313" key="3">
    <source>
        <dbReference type="EMBL" id="KAB7835550.1"/>
    </source>
</evidence>